<dbReference type="InterPro" id="IPR036291">
    <property type="entry name" value="NAD(P)-bd_dom_sf"/>
</dbReference>
<evidence type="ECO:0000256" key="2">
    <source>
        <dbReference type="ARBA" id="ARBA00023002"/>
    </source>
</evidence>
<reference evidence="7" key="1">
    <citation type="journal article" date="2019" name="Int. J. Syst. Evol. Microbiol.">
        <title>The Global Catalogue of Microorganisms (GCM) 10K type strain sequencing project: providing services to taxonomists for standard genome sequencing and annotation.</title>
        <authorList>
            <consortium name="The Broad Institute Genomics Platform"/>
            <consortium name="The Broad Institute Genome Sequencing Center for Infectious Disease"/>
            <person name="Wu L."/>
            <person name="Ma J."/>
        </authorList>
    </citation>
    <scope>NUCLEOTIDE SEQUENCE [LARGE SCALE GENOMIC DNA]</scope>
    <source>
        <strain evidence="7">JCM 14546</strain>
    </source>
</reference>
<dbReference type="Proteomes" id="UP001500755">
    <property type="component" value="Unassembled WGS sequence"/>
</dbReference>
<evidence type="ECO:0000256" key="3">
    <source>
        <dbReference type="RuleBase" id="RU000363"/>
    </source>
</evidence>
<dbReference type="InterPro" id="IPR057326">
    <property type="entry name" value="KR_dom"/>
</dbReference>
<comment type="similarity">
    <text evidence="1 3">Belongs to the short-chain dehydrogenases/reductases (SDR) family.</text>
</comment>
<dbReference type="PRINTS" id="PR00080">
    <property type="entry name" value="SDRFAMILY"/>
</dbReference>
<dbReference type="PANTHER" id="PTHR42760">
    <property type="entry name" value="SHORT-CHAIN DEHYDROGENASES/REDUCTASES FAMILY MEMBER"/>
    <property type="match status" value="1"/>
</dbReference>
<dbReference type="PRINTS" id="PR00081">
    <property type="entry name" value="GDHRDH"/>
</dbReference>
<dbReference type="PROSITE" id="PS00061">
    <property type="entry name" value="ADH_SHORT"/>
    <property type="match status" value="1"/>
</dbReference>
<keyword evidence="7" id="KW-1185">Reference proteome</keyword>
<dbReference type="InterPro" id="IPR020904">
    <property type="entry name" value="Sc_DH/Rdtase_CS"/>
</dbReference>
<accession>A0ABP5EWB4</accession>
<feature type="compositionally biased region" description="Low complexity" evidence="4">
    <location>
        <begin position="1"/>
        <end position="19"/>
    </location>
</feature>
<dbReference type="InterPro" id="IPR002347">
    <property type="entry name" value="SDR_fam"/>
</dbReference>
<organism evidence="6 7">
    <name type="scientific">Brevibacterium samyangense</name>
    <dbReference type="NCBI Taxonomy" id="366888"/>
    <lineage>
        <taxon>Bacteria</taxon>
        <taxon>Bacillati</taxon>
        <taxon>Actinomycetota</taxon>
        <taxon>Actinomycetes</taxon>
        <taxon>Micrococcales</taxon>
        <taxon>Brevibacteriaceae</taxon>
        <taxon>Brevibacterium</taxon>
    </lineage>
</organism>
<evidence type="ECO:0000256" key="4">
    <source>
        <dbReference type="SAM" id="MobiDB-lite"/>
    </source>
</evidence>
<dbReference type="EMBL" id="BAAANO010000015">
    <property type="protein sequence ID" value="GAA2007540.1"/>
    <property type="molecule type" value="Genomic_DNA"/>
</dbReference>
<dbReference type="PANTHER" id="PTHR42760:SF133">
    <property type="entry name" value="3-OXOACYL-[ACYL-CARRIER-PROTEIN] REDUCTASE"/>
    <property type="match status" value="1"/>
</dbReference>
<dbReference type="Pfam" id="PF00106">
    <property type="entry name" value="adh_short"/>
    <property type="match status" value="1"/>
</dbReference>
<dbReference type="Gene3D" id="3.40.50.720">
    <property type="entry name" value="NAD(P)-binding Rossmann-like Domain"/>
    <property type="match status" value="1"/>
</dbReference>
<dbReference type="SUPFAM" id="SSF51735">
    <property type="entry name" value="NAD(P)-binding Rossmann-fold domains"/>
    <property type="match status" value="1"/>
</dbReference>
<dbReference type="RefSeq" id="WP_344308825.1">
    <property type="nucleotide sequence ID" value="NZ_BAAANO010000015.1"/>
</dbReference>
<feature type="domain" description="Ketoreductase" evidence="5">
    <location>
        <begin position="25"/>
        <end position="219"/>
    </location>
</feature>
<evidence type="ECO:0000313" key="7">
    <source>
        <dbReference type="Proteomes" id="UP001500755"/>
    </source>
</evidence>
<protein>
    <submittedName>
        <fullName evidence="6">3-oxoacyl-[acyl-carrier-protein] reductase</fullName>
    </submittedName>
</protein>
<sequence length="291" mass="28717">MTTGTAPATAQNPATATAEAPHRGKVALVTGAARGIGLACARLLAGGGASVAIVDLSGATDTAEALAAEFSGRPEMPGSGAGASGPDGSASAPRFLGFDLDVRDTAAVTAAVDRVVAELGSLDILVNNAGTAARVGLEDMTAELWERDLSTNLGGTFAFTKAAIHPHMARQRSGSIINISSISGINGGAVSNGEAGARSGPAYAASKGGIIALTKWVAKEVGHLGIRCNSVAPGPVESALTVGQDYDLSGQAIGRMGVPEDIASAVVWLASDGAGFVTGQVIRVDGGAVMA</sequence>
<proteinExistence type="inferred from homology"/>
<evidence type="ECO:0000313" key="6">
    <source>
        <dbReference type="EMBL" id="GAA2007540.1"/>
    </source>
</evidence>
<feature type="region of interest" description="Disordered" evidence="4">
    <location>
        <begin position="1"/>
        <end position="21"/>
    </location>
</feature>
<comment type="caution">
    <text evidence="6">The sequence shown here is derived from an EMBL/GenBank/DDBJ whole genome shotgun (WGS) entry which is preliminary data.</text>
</comment>
<evidence type="ECO:0000256" key="1">
    <source>
        <dbReference type="ARBA" id="ARBA00006484"/>
    </source>
</evidence>
<name>A0ABP5EWB4_9MICO</name>
<keyword evidence="2" id="KW-0560">Oxidoreductase</keyword>
<dbReference type="SMART" id="SM00822">
    <property type="entry name" value="PKS_KR"/>
    <property type="match status" value="1"/>
</dbReference>
<evidence type="ECO:0000259" key="5">
    <source>
        <dbReference type="SMART" id="SM00822"/>
    </source>
</evidence>
<dbReference type="Pfam" id="PF13561">
    <property type="entry name" value="adh_short_C2"/>
    <property type="match status" value="1"/>
</dbReference>
<gene>
    <name evidence="6" type="primary">fabG_3</name>
    <name evidence="6" type="ORF">GCM10009755_17320</name>
</gene>